<evidence type="ECO:0000256" key="4">
    <source>
        <dbReference type="ARBA" id="ARBA00022801"/>
    </source>
</evidence>
<keyword evidence="5" id="KW-1015">Disulfide bond</keyword>
<reference evidence="11" key="4">
    <citation type="journal article" date="2018" name="Nat. Plants">
        <title>Whole-genome landscape of Medicago truncatula symbiotic genes.</title>
        <authorList>
            <person name="Pecrix Y."/>
            <person name="Gamas P."/>
            <person name="Carrere S."/>
        </authorList>
    </citation>
    <scope>NUCLEOTIDE SEQUENCE</scope>
    <source>
        <tissue evidence="11">Leaves</tissue>
    </source>
</reference>
<dbReference type="SUPFAM" id="SSF55895">
    <property type="entry name" value="Ribonuclease Rh-like"/>
    <property type="match status" value="1"/>
</dbReference>
<gene>
    <name evidence="12" type="primary">11411448</name>
    <name evidence="10" type="ordered locus">MTR_5g041040</name>
    <name evidence="11" type="ORF">MtrunA17_Chr5g0417381</name>
</gene>
<evidence type="ECO:0000256" key="3">
    <source>
        <dbReference type="ARBA" id="ARBA00022759"/>
    </source>
</evidence>
<dbReference type="EMBL" id="CM001221">
    <property type="protein sequence ID" value="AES96755.1"/>
    <property type="molecule type" value="Genomic_DNA"/>
</dbReference>
<dbReference type="EMBL" id="PSQE01000005">
    <property type="protein sequence ID" value="RHN55402.1"/>
    <property type="molecule type" value="Genomic_DNA"/>
</dbReference>
<dbReference type="GO" id="GO:0016787">
    <property type="term" value="F:hydrolase activity"/>
    <property type="evidence" value="ECO:0007669"/>
    <property type="project" value="UniProtKB-KW"/>
</dbReference>
<feature type="chain" id="PRO_5014573582" evidence="9">
    <location>
        <begin position="25"/>
        <end position="228"/>
    </location>
</feature>
<dbReference type="GO" id="GO:0033897">
    <property type="term" value="F:ribonuclease T2 activity"/>
    <property type="evidence" value="ECO:0007669"/>
    <property type="project" value="InterPro"/>
</dbReference>
<keyword evidence="9" id="KW-0732">Signal</keyword>
<dbReference type="GO" id="GO:0006401">
    <property type="term" value="P:RNA catabolic process"/>
    <property type="evidence" value="ECO:0000318"/>
    <property type="project" value="GO_Central"/>
</dbReference>
<dbReference type="GO" id="GO:0005576">
    <property type="term" value="C:extracellular region"/>
    <property type="evidence" value="ECO:0000318"/>
    <property type="project" value="GO_Central"/>
</dbReference>
<keyword evidence="13" id="KW-1185">Reference proteome</keyword>
<keyword evidence="3" id="KW-0255">Endonuclease</keyword>
<reference evidence="12" key="3">
    <citation type="submission" date="2015-04" db="UniProtKB">
        <authorList>
            <consortium name="EnsemblPlants"/>
        </authorList>
    </citation>
    <scope>IDENTIFICATION</scope>
    <source>
        <strain evidence="12">cv. Jemalong A17</strain>
    </source>
</reference>
<accession>G7KFA9</accession>
<evidence type="ECO:0000313" key="10">
    <source>
        <dbReference type="EMBL" id="AES96755.1"/>
    </source>
</evidence>
<dbReference type="Gramene" id="rna30575">
    <property type="protein sequence ID" value="RHN55402.1"/>
    <property type="gene ID" value="gene30575"/>
</dbReference>
<dbReference type="InterPro" id="IPR001568">
    <property type="entry name" value="RNase_T2-like"/>
</dbReference>
<evidence type="ECO:0000313" key="12">
    <source>
        <dbReference type="EnsemblPlants" id="AES96755"/>
    </source>
</evidence>
<dbReference type="Gene3D" id="3.90.730.10">
    <property type="entry name" value="Ribonuclease T2-like"/>
    <property type="match status" value="1"/>
</dbReference>
<dbReference type="CDD" id="cd01061">
    <property type="entry name" value="RNase_T2_euk"/>
    <property type="match status" value="1"/>
</dbReference>
<evidence type="ECO:0000256" key="7">
    <source>
        <dbReference type="ARBA" id="ARBA00054578"/>
    </source>
</evidence>
<evidence type="ECO:0000256" key="9">
    <source>
        <dbReference type="SAM" id="SignalP"/>
    </source>
</evidence>
<dbReference type="OMA" id="NYAKCRG"/>
<dbReference type="PANTHER" id="PTHR11240:SF75">
    <property type="entry name" value="RIBONUCLEASE 3"/>
    <property type="match status" value="1"/>
</dbReference>
<dbReference type="EnsemblPlants" id="AES96755">
    <property type="protein sequence ID" value="AES96755"/>
    <property type="gene ID" value="MTR_5g041040"/>
</dbReference>
<protein>
    <submittedName>
        <fullName evidence="11">Putative ribonuclease T(2)</fullName>
        <ecNumber evidence="11">3.1.27.1</ecNumber>
    </submittedName>
    <submittedName>
        <fullName evidence="10">Ribonuclease T2 family protein</fullName>
    </submittedName>
</protein>
<dbReference type="eggNOG" id="KOG1642">
    <property type="taxonomic scope" value="Eukaryota"/>
</dbReference>
<dbReference type="KEGG" id="mtr:11411448"/>
<dbReference type="PaxDb" id="3880-AES96755"/>
<dbReference type="OrthoDB" id="435754at2759"/>
<reference evidence="10 13" key="2">
    <citation type="journal article" date="2014" name="BMC Genomics">
        <title>An improved genome release (version Mt4.0) for the model legume Medicago truncatula.</title>
        <authorList>
            <person name="Tang H."/>
            <person name="Krishnakumar V."/>
            <person name="Bidwell S."/>
            <person name="Rosen B."/>
            <person name="Chan A."/>
            <person name="Zhou S."/>
            <person name="Gentzbittel L."/>
            <person name="Childs K.L."/>
            <person name="Yandell M."/>
            <person name="Gundlach H."/>
            <person name="Mayer K.F."/>
            <person name="Schwartz D.C."/>
            <person name="Town C.D."/>
        </authorList>
    </citation>
    <scope>GENOME REANNOTATION</scope>
    <source>
        <strain evidence="12 13">cv. Jemalong A17</strain>
    </source>
</reference>
<dbReference type="InterPro" id="IPR033130">
    <property type="entry name" value="RNase_T2_His_AS_2"/>
</dbReference>
<dbReference type="Proteomes" id="UP000002051">
    <property type="component" value="Chromosome 5"/>
</dbReference>
<dbReference type="InterPro" id="IPR033697">
    <property type="entry name" value="Ribonuclease_T2_eukaryotic"/>
</dbReference>
<dbReference type="AlphaFoldDB" id="G7KFA9"/>
<evidence type="ECO:0000256" key="1">
    <source>
        <dbReference type="ARBA" id="ARBA00007469"/>
    </source>
</evidence>
<evidence type="ECO:0000313" key="13">
    <source>
        <dbReference type="Proteomes" id="UP000002051"/>
    </source>
</evidence>
<reference evidence="10 13" key="1">
    <citation type="journal article" date="2011" name="Nature">
        <title>The Medicago genome provides insight into the evolution of rhizobial symbioses.</title>
        <authorList>
            <person name="Young N.D."/>
            <person name="Debelle F."/>
            <person name="Oldroyd G.E."/>
            <person name="Geurts R."/>
            <person name="Cannon S.B."/>
            <person name="Udvardi M.K."/>
            <person name="Benedito V.A."/>
            <person name="Mayer K.F."/>
            <person name="Gouzy J."/>
            <person name="Schoof H."/>
            <person name="Van de Peer Y."/>
            <person name="Proost S."/>
            <person name="Cook D.R."/>
            <person name="Meyers B.C."/>
            <person name="Spannagl M."/>
            <person name="Cheung F."/>
            <person name="De Mita S."/>
            <person name="Krishnakumar V."/>
            <person name="Gundlach H."/>
            <person name="Zhou S."/>
            <person name="Mudge J."/>
            <person name="Bharti A.K."/>
            <person name="Murray J.D."/>
            <person name="Naoumkina M.A."/>
            <person name="Rosen B."/>
            <person name="Silverstein K.A."/>
            <person name="Tang H."/>
            <person name="Rombauts S."/>
            <person name="Zhao P.X."/>
            <person name="Zhou P."/>
            <person name="Barbe V."/>
            <person name="Bardou P."/>
            <person name="Bechner M."/>
            <person name="Bellec A."/>
            <person name="Berger A."/>
            <person name="Berges H."/>
            <person name="Bidwell S."/>
            <person name="Bisseling T."/>
            <person name="Choisne N."/>
            <person name="Couloux A."/>
            <person name="Denny R."/>
            <person name="Deshpande S."/>
            <person name="Dai X."/>
            <person name="Doyle J.J."/>
            <person name="Dudez A.M."/>
            <person name="Farmer A.D."/>
            <person name="Fouteau S."/>
            <person name="Franken C."/>
            <person name="Gibelin C."/>
            <person name="Gish J."/>
            <person name="Goldstein S."/>
            <person name="Gonzalez A.J."/>
            <person name="Green P.J."/>
            <person name="Hallab A."/>
            <person name="Hartog M."/>
            <person name="Hua A."/>
            <person name="Humphray S.J."/>
            <person name="Jeong D.H."/>
            <person name="Jing Y."/>
            <person name="Jocker A."/>
            <person name="Kenton S.M."/>
            <person name="Kim D.J."/>
            <person name="Klee K."/>
            <person name="Lai H."/>
            <person name="Lang C."/>
            <person name="Lin S."/>
            <person name="Macmil S.L."/>
            <person name="Magdelenat G."/>
            <person name="Matthews L."/>
            <person name="McCorrison J."/>
            <person name="Monaghan E.L."/>
            <person name="Mun J.H."/>
            <person name="Najar F.Z."/>
            <person name="Nicholson C."/>
            <person name="Noirot C."/>
            <person name="O'Bleness M."/>
            <person name="Paule C.R."/>
            <person name="Poulain J."/>
            <person name="Prion F."/>
            <person name="Qin B."/>
            <person name="Qu C."/>
            <person name="Retzel E.F."/>
            <person name="Riddle C."/>
            <person name="Sallet E."/>
            <person name="Samain S."/>
            <person name="Samson N."/>
            <person name="Sanders I."/>
            <person name="Saurat O."/>
            <person name="Scarpelli C."/>
            <person name="Schiex T."/>
            <person name="Segurens B."/>
            <person name="Severin A.J."/>
            <person name="Sherrier D.J."/>
            <person name="Shi R."/>
            <person name="Sims S."/>
            <person name="Singer S.R."/>
            <person name="Sinharoy S."/>
            <person name="Sterck L."/>
            <person name="Viollet A."/>
            <person name="Wang B.B."/>
            <person name="Wang K."/>
            <person name="Wang M."/>
            <person name="Wang X."/>
            <person name="Warfsmann J."/>
            <person name="Weissenbach J."/>
            <person name="White D.D."/>
            <person name="White J.D."/>
            <person name="Wiley G.B."/>
            <person name="Wincker P."/>
            <person name="Xing Y."/>
            <person name="Yang L."/>
            <person name="Yao Z."/>
            <person name="Ying F."/>
            <person name="Zhai J."/>
            <person name="Zhou L."/>
            <person name="Zuber A."/>
            <person name="Denarie J."/>
            <person name="Dixon R.A."/>
            <person name="May G.D."/>
            <person name="Schwartz D.C."/>
            <person name="Rogers J."/>
            <person name="Quetier F."/>
            <person name="Town C.D."/>
            <person name="Roe B.A."/>
        </authorList>
    </citation>
    <scope>NUCLEOTIDE SEQUENCE [LARGE SCALE GENOMIC DNA]</scope>
    <source>
        <strain evidence="10">A17</strain>
        <strain evidence="12 13">cv. Jemalong A17</strain>
    </source>
</reference>
<dbReference type="FunFam" id="3.90.730.10:FF:000003">
    <property type="entry name" value="Ribonuclease 3"/>
    <property type="match status" value="1"/>
</dbReference>
<name>G7KFA9_MEDTR</name>
<dbReference type="Proteomes" id="UP000265566">
    <property type="component" value="Chromosome 5"/>
</dbReference>
<keyword evidence="6" id="KW-0456">Lyase</keyword>
<dbReference type="InterPro" id="IPR036430">
    <property type="entry name" value="RNase_T2-like_sf"/>
</dbReference>
<dbReference type="EC" id="3.1.27.1" evidence="11"/>
<keyword evidence="2" id="KW-0540">Nuclease</keyword>
<dbReference type="GO" id="GO:0003723">
    <property type="term" value="F:RNA binding"/>
    <property type="evidence" value="ECO:0007669"/>
    <property type="project" value="InterPro"/>
</dbReference>
<evidence type="ECO:0000256" key="6">
    <source>
        <dbReference type="ARBA" id="ARBA00023239"/>
    </source>
</evidence>
<dbReference type="PANTHER" id="PTHR11240">
    <property type="entry name" value="RIBONUCLEASE T2"/>
    <property type="match status" value="1"/>
</dbReference>
<evidence type="ECO:0000256" key="5">
    <source>
        <dbReference type="ARBA" id="ARBA00023157"/>
    </source>
</evidence>
<dbReference type="PROSITE" id="PS00531">
    <property type="entry name" value="RNASE_T2_2"/>
    <property type="match status" value="1"/>
</dbReference>
<dbReference type="GO" id="GO:0004521">
    <property type="term" value="F:RNA endonuclease activity"/>
    <property type="evidence" value="ECO:0000318"/>
    <property type="project" value="GO_Central"/>
</dbReference>
<proteinExistence type="inferred from homology"/>
<feature type="signal peptide" evidence="9">
    <location>
        <begin position="1"/>
        <end position="24"/>
    </location>
</feature>
<keyword evidence="4 11" id="KW-0378">Hydrolase</keyword>
<comment type="function">
    <text evidence="7">May remobilize phosphate, particularly when cells senesce or when phosphate becomes limiting.</text>
</comment>
<dbReference type="Pfam" id="PF00445">
    <property type="entry name" value="Ribonuclease_T2"/>
    <property type="match status" value="1"/>
</dbReference>
<evidence type="ECO:0000256" key="2">
    <source>
        <dbReference type="ARBA" id="ARBA00022722"/>
    </source>
</evidence>
<organism evidence="10 13">
    <name type="scientific">Medicago truncatula</name>
    <name type="common">Barrel medic</name>
    <name type="synonym">Medicago tribuloides</name>
    <dbReference type="NCBI Taxonomy" id="3880"/>
    <lineage>
        <taxon>Eukaryota</taxon>
        <taxon>Viridiplantae</taxon>
        <taxon>Streptophyta</taxon>
        <taxon>Embryophyta</taxon>
        <taxon>Tracheophyta</taxon>
        <taxon>Spermatophyta</taxon>
        <taxon>Magnoliopsida</taxon>
        <taxon>eudicotyledons</taxon>
        <taxon>Gunneridae</taxon>
        <taxon>Pentapetalae</taxon>
        <taxon>rosids</taxon>
        <taxon>fabids</taxon>
        <taxon>Fabales</taxon>
        <taxon>Fabaceae</taxon>
        <taxon>Papilionoideae</taxon>
        <taxon>50 kb inversion clade</taxon>
        <taxon>NPAAA clade</taxon>
        <taxon>Hologalegina</taxon>
        <taxon>IRL clade</taxon>
        <taxon>Trifolieae</taxon>
        <taxon>Medicago</taxon>
    </lineage>
</organism>
<evidence type="ECO:0000256" key="8">
    <source>
        <dbReference type="RuleBase" id="RU004328"/>
    </source>
</evidence>
<evidence type="ECO:0000313" key="11">
    <source>
        <dbReference type="EMBL" id="RHN55402.1"/>
    </source>
</evidence>
<dbReference type="HOGENOM" id="CLU_069912_2_1_1"/>
<comment type="similarity">
    <text evidence="1 8">Belongs to the RNase T2 family.</text>
</comment>
<sequence>MKLSSISFLSKLLILQYLSVQCLSAQDFDFFYFIQQWPGAICDSKQSCCFPKTGKPTADFTIAGLRPNFNDGSSPSNCNIKSVFDKSKISDLIKGLENNWPSLSCPSGNGIRLWSHEWMKHGTCSESKLTQHDYFQTALKLKKKSNLLQILKNAGIEPDNKFYNTGNILDAIQQATGYSPGIECNRDSARNSQLYQVYMCADISGSKFIECPGLPMGSCDANVQFPKF</sequence>